<dbReference type="Proteomes" id="UP000578819">
    <property type="component" value="Unassembled WGS sequence"/>
</dbReference>
<dbReference type="SUPFAM" id="SSF48371">
    <property type="entry name" value="ARM repeat"/>
    <property type="match status" value="1"/>
</dbReference>
<comment type="caution">
    <text evidence="1">The sequence shown here is derived from an EMBL/GenBank/DDBJ whole genome shotgun (WGS) entry which is preliminary data.</text>
</comment>
<accession>A0A7W7WNE7</accession>
<organism evidence="1 2">
    <name type="scientific">Micromonospora polyrhachis</name>
    <dbReference type="NCBI Taxonomy" id="1282883"/>
    <lineage>
        <taxon>Bacteria</taxon>
        <taxon>Bacillati</taxon>
        <taxon>Actinomycetota</taxon>
        <taxon>Actinomycetes</taxon>
        <taxon>Micromonosporales</taxon>
        <taxon>Micromonosporaceae</taxon>
        <taxon>Micromonospora</taxon>
    </lineage>
</organism>
<dbReference type="InterPro" id="IPR011989">
    <property type="entry name" value="ARM-like"/>
</dbReference>
<reference evidence="1 2" key="1">
    <citation type="submission" date="2020-08" db="EMBL/GenBank/DDBJ databases">
        <title>Sequencing the genomes of 1000 actinobacteria strains.</title>
        <authorList>
            <person name="Klenk H.-P."/>
        </authorList>
    </citation>
    <scope>NUCLEOTIDE SEQUENCE [LARGE SCALE GENOMIC DNA]</scope>
    <source>
        <strain evidence="1 2">DSM 45886</strain>
    </source>
</reference>
<evidence type="ECO:0000313" key="1">
    <source>
        <dbReference type="EMBL" id="MBB4957542.1"/>
    </source>
</evidence>
<dbReference type="Gene3D" id="1.25.10.10">
    <property type="entry name" value="Leucine-rich Repeat Variant"/>
    <property type="match status" value="2"/>
</dbReference>
<dbReference type="RefSeq" id="WP_184533613.1">
    <property type="nucleotide sequence ID" value="NZ_JACHJW010000001.1"/>
</dbReference>
<keyword evidence="2" id="KW-1185">Reference proteome</keyword>
<gene>
    <name evidence="1" type="ORF">FHR38_001275</name>
</gene>
<proteinExistence type="predicted"/>
<name>A0A7W7WNE7_9ACTN</name>
<dbReference type="InterPro" id="IPR016024">
    <property type="entry name" value="ARM-type_fold"/>
</dbReference>
<dbReference type="EMBL" id="JACHJW010000001">
    <property type="protein sequence ID" value="MBB4957542.1"/>
    <property type="molecule type" value="Genomic_DNA"/>
</dbReference>
<protein>
    <submittedName>
        <fullName evidence="1">HEAT repeat protein</fullName>
    </submittedName>
</protein>
<sequence length="702" mass="75004">MTDDPTRSACWPRRDPFAGLDEIRWGRMRHAYGSAAEVPGLLRNLADPDPAIREVALDQMYGAVHHQGDVYPCTVATIPFLLRIAGCGELPGRAEVLHLLASIGSAEDPTGLTGPYRKANQAVAEAYPMFVGLLADDPDPQVRAAAIAVLPACPGQASAAVTRLLDRLPEEQDPMVRAAIMRGAAELARRGTSVGPVRERLAGLLTTEPDPQLRLVVLTELASLPDSAVASDGQPGSRPLIEVDDVLPLIDAIYRTGTPTTPPAGFETDTLLGAIRQRREQSDEGRHAPQAAALVRTVAASFGDRVTDRVRLLTALLRSPDPECRLDALYPAGNLVDRWRGDYAELIALVGDQLRAGQPPQLGPRAVHLLENLGGLAAPAVDALVAALTTAERVQHPSTDGQTPWVIEWAQGLPTVGPGLRALAGTGDPRALPMLAWVLDREQLPRDVGYLVAGYGAQAASLVPVIRRRLNDLPTDDPRDDRRDSLVAALARIGPAAAEALPEMVDLPVTPAVLRALAAIGPTAEALPILRAAAQSPDRATATAAVKALWLVAGDADAALDVADRYLDGNEYAQRDAVEILAELGPAARTRAGRLRRLTRRRDRFGWLPLSAARALWRVTRDPVPALPTLDLTWHQNPHTRRVVASVWAEIGPDAAAARPLLTEELGRVRRHNAMDGGYSSAQVTDDEELLGICRAALAALG</sequence>
<dbReference type="AlphaFoldDB" id="A0A7W7WNE7"/>
<evidence type="ECO:0000313" key="2">
    <source>
        <dbReference type="Proteomes" id="UP000578819"/>
    </source>
</evidence>